<dbReference type="Proteomes" id="UP000694565">
    <property type="component" value="Unplaced"/>
</dbReference>
<dbReference type="AlphaFoldDB" id="A0A8C2WKS0"/>
<feature type="compositionally biased region" description="Basic and acidic residues" evidence="1">
    <location>
        <begin position="615"/>
        <end position="666"/>
    </location>
</feature>
<feature type="compositionally biased region" description="Basic and acidic residues" evidence="1">
    <location>
        <begin position="285"/>
        <end position="316"/>
    </location>
</feature>
<feature type="compositionally biased region" description="Basic and acidic residues" evidence="1">
    <location>
        <begin position="252"/>
        <end position="271"/>
    </location>
</feature>
<dbReference type="OrthoDB" id="5877502at2759"/>
<feature type="compositionally biased region" description="Polar residues" evidence="1">
    <location>
        <begin position="442"/>
        <end position="456"/>
    </location>
</feature>
<feature type="region of interest" description="Disordered" evidence="1">
    <location>
        <begin position="248"/>
        <end position="271"/>
    </location>
</feature>
<accession>A0A8C2WKS0</accession>
<evidence type="ECO:0000256" key="1">
    <source>
        <dbReference type="SAM" id="MobiDB-lite"/>
    </source>
</evidence>
<gene>
    <name evidence="3" type="primary">si:ch211-13c6.2</name>
</gene>
<reference evidence="3" key="1">
    <citation type="submission" date="2025-08" db="UniProtKB">
        <authorList>
            <consortium name="Ensembl"/>
        </authorList>
    </citation>
    <scope>IDENTIFICATION</scope>
</reference>
<dbReference type="GeneID" id="117738842"/>
<protein>
    <recommendedName>
        <fullName evidence="2">C2H2-type domain-containing protein</fullName>
    </recommendedName>
</protein>
<organism evidence="3 4">
    <name type="scientific">Cyclopterus lumpus</name>
    <name type="common">Lumpsucker</name>
    <dbReference type="NCBI Taxonomy" id="8103"/>
    <lineage>
        <taxon>Eukaryota</taxon>
        <taxon>Metazoa</taxon>
        <taxon>Chordata</taxon>
        <taxon>Craniata</taxon>
        <taxon>Vertebrata</taxon>
        <taxon>Euteleostomi</taxon>
        <taxon>Actinopterygii</taxon>
        <taxon>Neopterygii</taxon>
        <taxon>Teleostei</taxon>
        <taxon>Neoteleostei</taxon>
        <taxon>Acanthomorphata</taxon>
        <taxon>Eupercaria</taxon>
        <taxon>Perciformes</taxon>
        <taxon>Cottioidei</taxon>
        <taxon>Cottales</taxon>
        <taxon>Cyclopteridae</taxon>
        <taxon>Cyclopterus</taxon>
    </lineage>
</organism>
<feature type="region of interest" description="Disordered" evidence="1">
    <location>
        <begin position="436"/>
        <end position="460"/>
    </location>
</feature>
<reference evidence="3" key="2">
    <citation type="submission" date="2025-09" db="UniProtKB">
        <authorList>
            <consortium name="Ensembl"/>
        </authorList>
    </citation>
    <scope>IDENTIFICATION</scope>
</reference>
<dbReference type="GeneTree" id="ENSGT00940000170761"/>
<feature type="domain" description="C2H2-type" evidence="2">
    <location>
        <begin position="17"/>
        <end position="39"/>
    </location>
</feature>
<dbReference type="KEGG" id="clum:117738842"/>
<evidence type="ECO:0000313" key="3">
    <source>
        <dbReference type="Ensembl" id="ENSCLMP00005005923.1"/>
    </source>
</evidence>
<evidence type="ECO:0000259" key="2">
    <source>
        <dbReference type="PROSITE" id="PS00028"/>
    </source>
</evidence>
<dbReference type="Ensembl" id="ENSCLMT00005006361.1">
    <property type="protein sequence ID" value="ENSCLMP00005005923.1"/>
    <property type="gene ID" value="ENSCLMG00005003294.1"/>
</dbReference>
<feature type="region of interest" description="Disordered" evidence="1">
    <location>
        <begin position="475"/>
        <end position="514"/>
    </location>
</feature>
<dbReference type="InterPro" id="IPR013087">
    <property type="entry name" value="Znf_C2H2_type"/>
</dbReference>
<name>A0A8C2WKS0_CYCLU</name>
<dbReference type="PROSITE" id="PS00028">
    <property type="entry name" value="ZINC_FINGER_C2H2_1"/>
    <property type="match status" value="1"/>
</dbReference>
<feature type="region of interest" description="Disordered" evidence="1">
    <location>
        <begin position="598"/>
        <end position="674"/>
    </location>
</feature>
<feature type="region of interest" description="Disordered" evidence="1">
    <location>
        <begin position="195"/>
        <end position="236"/>
    </location>
</feature>
<sequence length="756" mass="88068">MDTFETPYEEAAAFIECTVCDKSIRGDTLYKIHLTTPGHRKKEDVLVASGFAVRHPRIPEFEDILQYLVYMKLDEPIIGLNYLEELPCNDPQTGPKYLCKLCHQKANLSEMVHHVIGRKHRQKYVELKRPDLVTWNKQSIITHGGKIVRARAEIIERQDGRGTPVLMAKMGIENQCNLSRVPPRPNKNRDRNLLQSLTQQDVPSLLPDLEGYRDDYSHSGRYPPGHPDTAPLRPQDTYMLDRNRPMYQQEDTLSHGRMEEELQRADHRESSMYRREYMDPDYRTKYEEEYVDDPQRRARPEPGGDSRFGLRQEMPRGHAQHGEYYPDEATSSRKPYPERDPLKEFYTEEVQRCGRVSSEYPPSQPVDLIRDEQRCSLNWESGRRESMNGAGRQRSTHPEAKRSSFSTSMESDQTPDGLLFNFVRDYRHEMRKAYQEEAVANPGQSRTGTPSTQRQVEATRAISDIPEPFRRFLKGTANEDGYGKRKRKSRFSDATAEEAETTKEMFSDEYGPPNPKFGGRTRPVHETQHPDLYIEPQGLRHTESYQREGSESMGVFDMLNNIEIENVEEADFLKNKLCDLLKEFKTKKSEKAVQNNHGRVAISKNYNSFNPDPELSPRHHYDTTHREDSDLRRPEDYLKNDHRGGGWRQHEQAPEDQRNEYLHSVRGEPGQSNRRRYEEVFGLPRTQQASRPDEPARNAGRFEEPMHPLDYPHAAEEFMDSRSSAIEQRHRMERGLRYSNNLDKITSTLLELVARK</sequence>
<evidence type="ECO:0000313" key="4">
    <source>
        <dbReference type="Proteomes" id="UP000694565"/>
    </source>
</evidence>
<feature type="compositionally biased region" description="Polar residues" evidence="1">
    <location>
        <begin position="403"/>
        <end position="414"/>
    </location>
</feature>
<feature type="region of interest" description="Disordered" evidence="1">
    <location>
        <begin position="285"/>
        <end position="339"/>
    </location>
</feature>
<keyword evidence="4" id="KW-1185">Reference proteome</keyword>
<proteinExistence type="predicted"/>
<feature type="region of interest" description="Disordered" evidence="1">
    <location>
        <begin position="380"/>
        <end position="416"/>
    </location>
</feature>
<dbReference type="RefSeq" id="XP_034400846.1">
    <property type="nucleotide sequence ID" value="XM_034544955.1"/>
</dbReference>